<feature type="transmembrane region" description="Helical" evidence="1">
    <location>
        <begin position="236"/>
        <end position="256"/>
    </location>
</feature>
<gene>
    <name evidence="2" type="ORF">ATJ78_2784</name>
</gene>
<feature type="transmembrane region" description="Helical" evidence="1">
    <location>
        <begin position="63"/>
        <end position="82"/>
    </location>
</feature>
<dbReference type="EMBL" id="PDJE01000001">
    <property type="protein sequence ID" value="PFG31804.1"/>
    <property type="molecule type" value="Genomic_DNA"/>
</dbReference>
<evidence type="ECO:0000256" key="1">
    <source>
        <dbReference type="SAM" id="Phobius"/>
    </source>
</evidence>
<feature type="transmembrane region" description="Helical" evidence="1">
    <location>
        <begin position="133"/>
        <end position="153"/>
    </location>
</feature>
<accession>A0A2A9DYY3</accession>
<dbReference type="Proteomes" id="UP000221369">
    <property type="component" value="Unassembled WGS sequence"/>
</dbReference>
<reference evidence="2 3" key="1">
    <citation type="submission" date="2017-10" db="EMBL/GenBank/DDBJ databases">
        <title>Sequencing the genomes of 1000 actinobacteria strains.</title>
        <authorList>
            <person name="Klenk H.-P."/>
        </authorList>
    </citation>
    <scope>NUCLEOTIDE SEQUENCE [LARGE SCALE GENOMIC DNA]</scope>
    <source>
        <strain evidence="2 3">DSM 21798</strain>
    </source>
</reference>
<proteinExistence type="predicted"/>
<keyword evidence="1" id="KW-0472">Membrane</keyword>
<organism evidence="2 3">
    <name type="scientific">Paramicrobacterium agarici</name>
    <dbReference type="NCBI Taxonomy" id="630514"/>
    <lineage>
        <taxon>Bacteria</taxon>
        <taxon>Bacillati</taxon>
        <taxon>Actinomycetota</taxon>
        <taxon>Actinomycetes</taxon>
        <taxon>Micrococcales</taxon>
        <taxon>Microbacteriaceae</taxon>
        <taxon>Paramicrobacterium</taxon>
    </lineage>
</organism>
<feature type="transmembrane region" description="Helical" evidence="1">
    <location>
        <begin position="24"/>
        <end position="43"/>
    </location>
</feature>
<dbReference type="AlphaFoldDB" id="A0A2A9DYY3"/>
<keyword evidence="3" id="KW-1185">Reference proteome</keyword>
<feature type="transmembrane region" description="Helical" evidence="1">
    <location>
        <begin position="87"/>
        <end position="108"/>
    </location>
</feature>
<feature type="transmembrane region" description="Helical" evidence="1">
    <location>
        <begin position="276"/>
        <end position="297"/>
    </location>
</feature>
<sequence length="316" mass="31999">MSEIPDAATSDRASAPAPPWQRRVASAVVTIVTRFLGLGLVFSGGASTLTAGTGDATVGTADWVSVAAGLVLIGISAASMIVSTCGVIIVACTEIVVSLLGLVIPFSLGSRDVHPVNWPRAVYAVVFPDGAELAGFATASGFLLVLGAVSLAAALGHRGRRRSGSRVSPLRRIVAMGGAVVLSIPGAVLVWAGGYHQVVAYRVFVSPDVAVGPVIMIIAGALLCAAIAAAGRLSAAALYAFGLFWVTMWVAFGAFLSGATPETVSIIPAWATTTAVIWGVSGLSASVALFLLVSGGVMRFVALSTRRVAPPVDAES</sequence>
<dbReference type="RefSeq" id="WP_143741426.1">
    <property type="nucleotide sequence ID" value="NZ_PDJE01000001.1"/>
</dbReference>
<feature type="transmembrane region" description="Helical" evidence="1">
    <location>
        <begin position="173"/>
        <end position="194"/>
    </location>
</feature>
<feature type="transmembrane region" description="Helical" evidence="1">
    <location>
        <begin position="209"/>
        <end position="229"/>
    </location>
</feature>
<keyword evidence="1" id="KW-1133">Transmembrane helix</keyword>
<evidence type="ECO:0000313" key="2">
    <source>
        <dbReference type="EMBL" id="PFG31804.1"/>
    </source>
</evidence>
<evidence type="ECO:0000313" key="3">
    <source>
        <dbReference type="Proteomes" id="UP000221369"/>
    </source>
</evidence>
<comment type="caution">
    <text evidence="2">The sequence shown here is derived from an EMBL/GenBank/DDBJ whole genome shotgun (WGS) entry which is preliminary data.</text>
</comment>
<keyword evidence="1" id="KW-0812">Transmembrane</keyword>
<protein>
    <submittedName>
        <fullName evidence="2">Uncharacterized protein</fullName>
    </submittedName>
</protein>
<name>A0A2A9DYY3_9MICO</name>